<organism evidence="1 2">
    <name type="scientific">Paracoccidioides brasiliensis</name>
    <dbReference type="NCBI Taxonomy" id="121759"/>
    <lineage>
        <taxon>Eukaryota</taxon>
        <taxon>Fungi</taxon>
        <taxon>Dikarya</taxon>
        <taxon>Ascomycota</taxon>
        <taxon>Pezizomycotina</taxon>
        <taxon>Eurotiomycetes</taxon>
        <taxon>Eurotiomycetidae</taxon>
        <taxon>Onygenales</taxon>
        <taxon>Ajellomycetaceae</taxon>
        <taxon>Paracoccidioides</taxon>
    </lineage>
</organism>
<name>A0A1D2J3T7_PARBR</name>
<reference evidence="1 2" key="1">
    <citation type="submission" date="2016-06" db="EMBL/GenBank/DDBJ databases">
        <authorList>
            <person name="Kjaerup R.B."/>
            <person name="Dalgaard T.S."/>
            <person name="Juul-Madsen H.R."/>
        </authorList>
    </citation>
    <scope>NUCLEOTIDE SEQUENCE [LARGE SCALE GENOMIC DNA]</scope>
    <source>
        <strain evidence="1 2">Pb300</strain>
    </source>
</reference>
<gene>
    <name evidence="1" type="ORF">ACO22_07720</name>
</gene>
<sequence length="40" mass="4422">MAKFLKLKMQNESDLCLDGMKGGAGACLDYNHRHGRVVTL</sequence>
<accession>A0A1D2J3T7</accession>
<dbReference type="Proteomes" id="UP000242814">
    <property type="component" value="Unassembled WGS sequence"/>
</dbReference>
<dbReference type="AlphaFoldDB" id="A0A1D2J3T7"/>
<protein>
    <submittedName>
        <fullName evidence="1">Uncharacterized protein</fullName>
    </submittedName>
</protein>
<evidence type="ECO:0000313" key="2">
    <source>
        <dbReference type="Proteomes" id="UP000242814"/>
    </source>
</evidence>
<proteinExistence type="predicted"/>
<evidence type="ECO:0000313" key="1">
    <source>
        <dbReference type="EMBL" id="ODH12982.1"/>
    </source>
</evidence>
<comment type="caution">
    <text evidence="1">The sequence shown here is derived from an EMBL/GenBank/DDBJ whole genome shotgun (WGS) entry which is preliminary data.</text>
</comment>
<dbReference type="EMBL" id="LZYO01000642">
    <property type="protein sequence ID" value="ODH12982.1"/>
    <property type="molecule type" value="Genomic_DNA"/>
</dbReference>